<evidence type="ECO:0000256" key="10">
    <source>
        <dbReference type="ARBA" id="ARBA00023002"/>
    </source>
</evidence>
<comment type="function">
    <text evidence="1">Catalyzes the conversion of epoxyqueuosine (oQ) to queuosine (Q), which is a hypermodified base found in the wobble positions of tRNA(Asp), tRNA(Asn), tRNA(His) and tRNA(Tyr).</text>
</comment>
<evidence type="ECO:0000313" key="17">
    <source>
        <dbReference type="EMBL" id="EFC98580.1"/>
    </source>
</evidence>
<comment type="caution">
    <text evidence="17">The sequence shown here is derived from an EMBL/GenBank/DDBJ whole genome shotgun (WGS) entry which is preliminary data.</text>
</comment>
<evidence type="ECO:0000256" key="13">
    <source>
        <dbReference type="ARBA" id="ARBA00023157"/>
    </source>
</evidence>
<keyword evidence="11" id="KW-0408">Iron</keyword>
<comment type="pathway">
    <text evidence="2">tRNA modification; tRNA-queuosine biosynthesis.</text>
</comment>
<evidence type="ECO:0000313" key="18">
    <source>
        <dbReference type="Proteomes" id="UP000004968"/>
    </source>
</evidence>
<dbReference type="GO" id="GO:0051539">
    <property type="term" value="F:4 iron, 4 sulfur cluster binding"/>
    <property type="evidence" value="ECO:0007669"/>
    <property type="project" value="UniProtKB-KW"/>
</dbReference>
<dbReference type="EC" id="1.17.99.6" evidence="4"/>
<sequence>EFFRIAKGLEKVPEGGERCFKCFDLRLREAAKVASAGRYDYFTTTLTISPLKNADKLNEIGEKLAKEYRVAFLPSDFKKKDGYKRSVQLSEEYGLYRQDYCGCIYSREAGK</sequence>
<gene>
    <name evidence="17" type="ORF">CLOSTHATH_03239</name>
</gene>
<evidence type="ECO:0000256" key="9">
    <source>
        <dbReference type="ARBA" id="ARBA00022785"/>
    </source>
</evidence>
<dbReference type="GO" id="GO:0052693">
    <property type="term" value="F:epoxyqueuosine reductase activity"/>
    <property type="evidence" value="ECO:0007669"/>
    <property type="project" value="UniProtKB-EC"/>
</dbReference>
<name>D3AI00_9FIRM</name>
<proteinExistence type="inferred from homology"/>
<evidence type="ECO:0000256" key="12">
    <source>
        <dbReference type="ARBA" id="ARBA00023014"/>
    </source>
</evidence>
<organism evidence="17 18">
    <name type="scientific">Hungatella hathewayi DSM 13479</name>
    <dbReference type="NCBI Taxonomy" id="566550"/>
    <lineage>
        <taxon>Bacteria</taxon>
        <taxon>Bacillati</taxon>
        <taxon>Bacillota</taxon>
        <taxon>Clostridia</taxon>
        <taxon>Lachnospirales</taxon>
        <taxon>Lachnospiraceae</taxon>
        <taxon>Hungatella</taxon>
    </lineage>
</organism>
<evidence type="ECO:0000256" key="1">
    <source>
        <dbReference type="ARBA" id="ARBA00002268"/>
    </source>
</evidence>
<evidence type="ECO:0000256" key="5">
    <source>
        <dbReference type="ARBA" id="ARBA00016895"/>
    </source>
</evidence>
<dbReference type="GO" id="GO:0046872">
    <property type="term" value="F:metal ion binding"/>
    <property type="evidence" value="ECO:0007669"/>
    <property type="project" value="UniProtKB-KW"/>
</dbReference>
<evidence type="ECO:0000256" key="3">
    <source>
        <dbReference type="ARBA" id="ARBA00008207"/>
    </source>
</evidence>
<dbReference type="AlphaFoldDB" id="D3AI00"/>
<evidence type="ECO:0000256" key="6">
    <source>
        <dbReference type="ARBA" id="ARBA00022485"/>
    </source>
</evidence>
<dbReference type="Proteomes" id="UP000004968">
    <property type="component" value="Unassembled WGS sequence"/>
</dbReference>
<keyword evidence="9" id="KW-0671">Queuosine biosynthesis</keyword>
<evidence type="ECO:0000256" key="2">
    <source>
        <dbReference type="ARBA" id="ARBA00004691"/>
    </source>
</evidence>
<evidence type="ECO:0000256" key="4">
    <source>
        <dbReference type="ARBA" id="ARBA00012622"/>
    </source>
</evidence>
<dbReference type="Pfam" id="PF02677">
    <property type="entry name" value="QueH"/>
    <property type="match status" value="1"/>
</dbReference>
<feature type="non-terminal residue" evidence="17">
    <location>
        <position position="1"/>
    </location>
</feature>
<evidence type="ECO:0000256" key="11">
    <source>
        <dbReference type="ARBA" id="ARBA00023004"/>
    </source>
</evidence>
<keyword evidence="6" id="KW-0004">4Fe-4S</keyword>
<reference evidence="17 18" key="1">
    <citation type="submission" date="2010-01" db="EMBL/GenBank/DDBJ databases">
        <authorList>
            <person name="Weinstock G."/>
            <person name="Sodergren E."/>
            <person name="Clifton S."/>
            <person name="Fulton L."/>
            <person name="Fulton B."/>
            <person name="Courtney L."/>
            <person name="Fronick C."/>
            <person name="Harrison M."/>
            <person name="Strong C."/>
            <person name="Farmer C."/>
            <person name="Delahaunty K."/>
            <person name="Markovic C."/>
            <person name="Hall O."/>
            <person name="Minx P."/>
            <person name="Tomlinson C."/>
            <person name="Mitreva M."/>
            <person name="Nelson J."/>
            <person name="Hou S."/>
            <person name="Wollam A."/>
            <person name="Pepin K.H."/>
            <person name="Johnson M."/>
            <person name="Bhonagiri V."/>
            <person name="Nash W.E."/>
            <person name="Warren W."/>
            <person name="Chinwalla A."/>
            <person name="Mardis E.R."/>
            <person name="Wilson R.K."/>
        </authorList>
    </citation>
    <scope>NUCLEOTIDE SEQUENCE [LARGE SCALE GENOMIC DNA]</scope>
    <source>
        <strain evidence="17 18">DSM 13479</strain>
    </source>
</reference>
<comment type="catalytic activity">
    <reaction evidence="16">
        <text>epoxyqueuosine(34) in tRNA + AH2 = queuosine(34) in tRNA + A + H2O</text>
        <dbReference type="Rhea" id="RHEA:32159"/>
        <dbReference type="Rhea" id="RHEA-COMP:18571"/>
        <dbReference type="Rhea" id="RHEA-COMP:18582"/>
        <dbReference type="ChEBI" id="CHEBI:13193"/>
        <dbReference type="ChEBI" id="CHEBI:15377"/>
        <dbReference type="ChEBI" id="CHEBI:17499"/>
        <dbReference type="ChEBI" id="CHEBI:194431"/>
        <dbReference type="ChEBI" id="CHEBI:194443"/>
        <dbReference type="EC" id="1.17.99.6"/>
    </reaction>
</comment>
<dbReference type="InterPro" id="IPR003828">
    <property type="entry name" value="QueH"/>
</dbReference>
<evidence type="ECO:0000256" key="16">
    <source>
        <dbReference type="ARBA" id="ARBA00047415"/>
    </source>
</evidence>
<dbReference type="RefSeq" id="WP_006773713.1">
    <property type="nucleotide sequence ID" value="NZ_GG667660.1"/>
</dbReference>
<accession>D3AI00</accession>
<comment type="similarity">
    <text evidence="3">Belongs to the QueH family.</text>
</comment>
<dbReference type="EMBL" id="ACIO01000253">
    <property type="protein sequence ID" value="EFC98580.1"/>
    <property type="molecule type" value="Genomic_DNA"/>
</dbReference>
<evidence type="ECO:0000256" key="15">
    <source>
        <dbReference type="ARBA" id="ARBA00031446"/>
    </source>
</evidence>
<keyword evidence="7" id="KW-0819">tRNA processing</keyword>
<keyword evidence="8" id="KW-0479">Metal-binding</keyword>
<dbReference type="HOGENOM" id="CLU_2151070_0_0_9"/>
<keyword evidence="10" id="KW-0560">Oxidoreductase</keyword>
<dbReference type="PANTHER" id="PTHR36701">
    <property type="entry name" value="EPOXYQUEUOSINE REDUCTASE QUEH"/>
    <property type="match status" value="1"/>
</dbReference>
<protein>
    <recommendedName>
        <fullName evidence="5">Epoxyqueuosine reductase QueH</fullName>
        <ecNumber evidence="4">1.17.99.6</ecNumber>
    </recommendedName>
    <alternativeName>
        <fullName evidence="15">Queuosine biosynthesis protein QueH</fullName>
    </alternativeName>
</protein>
<keyword evidence="14" id="KW-0676">Redox-active center</keyword>
<keyword evidence="13" id="KW-1015">Disulfide bond</keyword>
<evidence type="ECO:0000256" key="14">
    <source>
        <dbReference type="ARBA" id="ARBA00023284"/>
    </source>
</evidence>
<evidence type="ECO:0000256" key="8">
    <source>
        <dbReference type="ARBA" id="ARBA00022723"/>
    </source>
</evidence>
<dbReference type="GO" id="GO:0008616">
    <property type="term" value="P:tRNA queuosine(34) biosynthetic process"/>
    <property type="evidence" value="ECO:0007669"/>
    <property type="project" value="UniProtKB-UniPathway"/>
</dbReference>
<keyword evidence="12" id="KW-0411">Iron-sulfur</keyword>
<dbReference type="PANTHER" id="PTHR36701:SF1">
    <property type="entry name" value="EPOXYQUEUOSINE REDUCTASE QUEH"/>
    <property type="match status" value="1"/>
</dbReference>
<dbReference type="UniPathway" id="UPA00392"/>
<evidence type="ECO:0000256" key="7">
    <source>
        <dbReference type="ARBA" id="ARBA00022694"/>
    </source>
</evidence>